<sequence length="69" mass="7305">MEIEVEVEGGNLGLRITDGALGSGNCDCDTHLGDSPLIYHCDLISLIPAANEKSWRYGGDSVLEVNSSP</sequence>
<dbReference type="EMBL" id="LR031878">
    <property type="protein sequence ID" value="VDD50834.1"/>
    <property type="molecule type" value="Genomic_DNA"/>
</dbReference>
<protein>
    <submittedName>
        <fullName evidence="1">Uncharacterized protein</fullName>
    </submittedName>
</protein>
<reference evidence="1" key="1">
    <citation type="submission" date="2018-11" db="EMBL/GenBank/DDBJ databases">
        <authorList>
            <consortium name="Genoscope - CEA"/>
            <person name="William W."/>
        </authorList>
    </citation>
    <scope>NUCLEOTIDE SEQUENCE</scope>
</reference>
<accession>A0A3P6FSE7</accession>
<dbReference type="AlphaFoldDB" id="A0A3P6FSE7"/>
<evidence type="ECO:0000313" key="1">
    <source>
        <dbReference type="EMBL" id="VDD50834.1"/>
    </source>
</evidence>
<proteinExistence type="predicted"/>
<gene>
    <name evidence="1" type="ORF">BOLC1T03223H</name>
</gene>
<name>A0A3P6FSE7_BRAOL</name>
<organism evidence="1">
    <name type="scientific">Brassica oleracea</name>
    <name type="common">Wild cabbage</name>
    <dbReference type="NCBI Taxonomy" id="3712"/>
    <lineage>
        <taxon>Eukaryota</taxon>
        <taxon>Viridiplantae</taxon>
        <taxon>Streptophyta</taxon>
        <taxon>Embryophyta</taxon>
        <taxon>Tracheophyta</taxon>
        <taxon>Spermatophyta</taxon>
        <taxon>Magnoliopsida</taxon>
        <taxon>eudicotyledons</taxon>
        <taxon>Gunneridae</taxon>
        <taxon>Pentapetalae</taxon>
        <taxon>rosids</taxon>
        <taxon>malvids</taxon>
        <taxon>Brassicales</taxon>
        <taxon>Brassicaceae</taxon>
        <taxon>Brassiceae</taxon>
        <taxon>Brassica</taxon>
    </lineage>
</organism>